<dbReference type="Proteomes" id="UP001470230">
    <property type="component" value="Unassembled WGS sequence"/>
</dbReference>
<protein>
    <submittedName>
        <fullName evidence="1">Uncharacterized protein</fullName>
    </submittedName>
</protein>
<proteinExistence type="predicted"/>
<evidence type="ECO:0000313" key="1">
    <source>
        <dbReference type="EMBL" id="KAK8871616.1"/>
    </source>
</evidence>
<evidence type="ECO:0000313" key="2">
    <source>
        <dbReference type="Proteomes" id="UP001470230"/>
    </source>
</evidence>
<dbReference type="EMBL" id="JAPFFF010000013">
    <property type="protein sequence ID" value="KAK8871616.1"/>
    <property type="molecule type" value="Genomic_DNA"/>
</dbReference>
<accession>A0ABR2J236</accession>
<name>A0ABR2J236_9EUKA</name>
<gene>
    <name evidence="1" type="ORF">M9Y10_007351</name>
</gene>
<comment type="caution">
    <text evidence="1">The sequence shown here is derived from an EMBL/GenBank/DDBJ whole genome shotgun (WGS) entry which is preliminary data.</text>
</comment>
<reference evidence="1 2" key="1">
    <citation type="submission" date="2024-04" db="EMBL/GenBank/DDBJ databases">
        <title>Tritrichomonas musculus Genome.</title>
        <authorList>
            <person name="Alves-Ferreira E."/>
            <person name="Grigg M."/>
            <person name="Lorenzi H."/>
            <person name="Galac M."/>
        </authorList>
    </citation>
    <scope>NUCLEOTIDE SEQUENCE [LARGE SCALE GENOMIC DNA]</scope>
    <source>
        <strain evidence="1 2">EAF2021</strain>
    </source>
</reference>
<organism evidence="1 2">
    <name type="scientific">Tritrichomonas musculus</name>
    <dbReference type="NCBI Taxonomy" id="1915356"/>
    <lineage>
        <taxon>Eukaryota</taxon>
        <taxon>Metamonada</taxon>
        <taxon>Parabasalia</taxon>
        <taxon>Tritrichomonadida</taxon>
        <taxon>Tritrichomonadidae</taxon>
        <taxon>Tritrichomonas</taxon>
    </lineage>
</organism>
<sequence>MDDLEKLVNEIFDKPTFKDEDTDIIFKTPEIINESVQLKPYENFIPTITFYFEKSLQDIDYNELHTLLGDNAILLNVGSFPTAIQIGLLSIEYFEPKTVEIQLEAYIRNIKERISPIVDQSVGKLIEEPKIHIPNKNEIRSVLHRPSLNYNQNPDDLNSNEIYRLQKLVLQKLRINKNHYNLRLLFTHKDLYDEIEEQFRLKFATNPNEFVIVNRTIFPSKFIAEYERIKEHIQGKDTFEYFFYQGSQLINHQRILANDDFDDIEQNDEVFYGKGVYGSEVPFPTPLYVDTSKYKNNDGKTQVICCRTFYNDGLLPDGTLEKERNETKASEFVFPNKFQFVIPFCSLTVMQRDH</sequence>
<keyword evidence="2" id="KW-1185">Reference proteome</keyword>